<dbReference type="InterPro" id="IPR017438">
    <property type="entry name" value="ATP-NAD_kinase_N"/>
</dbReference>
<keyword evidence="3 7" id="KW-0812">Transmembrane</keyword>
<dbReference type="Proteomes" id="UP000306740">
    <property type="component" value="Unassembled WGS sequence"/>
</dbReference>
<evidence type="ECO:0000313" key="11">
    <source>
        <dbReference type="Proteomes" id="UP000306740"/>
    </source>
</evidence>
<dbReference type="InterPro" id="IPR001206">
    <property type="entry name" value="Diacylglycerol_kinase_cat_dom"/>
</dbReference>
<evidence type="ECO:0000256" key="1">
    <source>
        <dbReference type="ARBA" id="ARBA00004651"/>
    </source>
</evidence>
<evidence type="ECO:0000313" key="10">
    <source>
        <dbReference type="EMBL" id="TNC43177.1"/>
    </source>
</evidence>
<dbReference type="Pfam" id="PF00781">
    <property type="entry name" value="DAGK_cat"/>
    <property type="match status" value="1"/>
</dbReference>
<dbReference type="RefSeq" id="WP_139087927.1">
    <property type="nucleotide sequence ID" value="NZ_VDFR01000084.1"/>
</dbReference>
<dbReference type="InterPro" id="IPR000326">
    <property type="entry name" value="PAP2/HPO"/>
</dbReference>
<dbReference type="Gene3D" id="3.40.50.10330">
    <property type="entry name" value="Probable inorganic polyphosphate/atp-NAD kinase, domain 1"/>
    <property type="match status" value="1"/>
</dbReference>
<dbReference type="AlphaFoldDB" id="A0A5C4MKM4"/>
<keyword evidence="6 7" id="KW-0472">Membrane</keyword>
<evidence type="ECO:0000256" key="3">
    <source>
        <dbReference type="ARBA" id="ARBA00022692"/>
    </source>
</evidence>
<feature type="transmembrane region" description="Helical" evidence="7">
    <location>
        <begin position="196"/>
        <end position="214"/>
    </location>
</feature>
<dbReference type="SUPFAM" id="SSF111331">
    <property type="entry name" value="NAD kinase/diacylglycerol kinase-like"/>
    <property type="match status" value="1"/>
</dbReference>
<dbReference type="EMBL" id="VDFR01000084">
    <property type="protein sequence ID" value="TNC43177.1"/>
    <property type="molecule type" value="Genomic_DNA"/>
</dbReference>
<feature type="transmembrane region" description="Helical" evidence="7">
    <location>
        <begin position="73"/>
        <end position="91"/>
    </location>
</feature>
<dbReference type="InterPro" id="IPR045540">
    <property type="entry name" value="YegS/DAGK_C"/>
</dbReference>
<dbReference type="PROSITE" id="PS50146">
    <property type="entry name" value="DAGK"/>
    <property type="match status" value="1"/>
</dbReference>
<dbReference type="EMBL" id="VDFR01000102">
    <property type="protein sequence ID" value="TNC41807.1"/>
    <property type="molecule type" value="Genomic_DNA"/>
</dbReference>
<dbReference type="InterPro" id="IPR036938">
    <property type="entry name" value="PAP2/HPO_sf"/>
</dbReference>
<evidence type="ECO:0000256" key="6">
    <source>
        <dbReference type="ARBA" id="ARBA00023136"/>
    </source>
</evidence>
<protein>
    <submittedName>
        <fullName evidence="9">Phosphatase PAP2 family protein</fullName>
    </submittedName>
</protein>
<sequence length="533" mass="57847">MPIDLRRARPARPALLPTTTGVLFLLFVALAAAVWWEWAPLLELDQQVADAAHDAVAGSATAADVFLWIADGLGPWTLRVILLLVAVYALVRRSYRVTLWIVLSIAVQYLAVYGIKRLFERDRPTFEDPIQLLDTFSFPSGHATAGATFAAIMVIVTLLLVRRGVLRVLLMTLWVACGVLVGLDRVFLGVHFLSDVVAGWCLGTAVALLLWWLLTRTGYAVEQPTHPADAGTGRRQVGVVLNPVKVGDVEVFRTKIRDAATRHGWAEPKFFETTVEDPGASQAVEALEGEADLVIVAGGDGTVREACGELARTGIGVGVVPLGTGNLLARNLSLPLHTGDAIDNAFMGQDRAIDIVRLSIDGSEESTTFLVMAGLGFDAAIMTGTNENLKKRVGWLAYVVSGVKQLFRFPRTRVQISIDDGPFVRRRALTVVVGNVGFLQGGLPLLPDAQIDDGEIDVVAIAPPHKFAFVSVGLRLFTRGKRTDERLDRMTGRTVTLRTDRPTPMQLDGDPIGDHTELRATVEPGVLLVRVPR</sequence>
<comment type="subcellular location">
    <subcellularLocation>
        <location evidence="1">Cell membrane</location>
        <topology evidence="1">Multi-pass membrane protein</topology>
    </subcellularLocation>
</comment>
<dbReference type="GO" id="GO:0016301">
    <property type="term" value="F:kinase activity"/>
    <property type="evidence" value="ECO:0007669"/>
    <property type="project" value="InterPro"/>
</dbReference>
<feature type="transmembrane region" description="Helical" evidence="7">
    <location>
        <begin position="168"/>
        <end position="190"/>
    </location>
</feature>
<dbReference type="InterPro" id="IPR016064">
    <property type="entry name" value="NAD/diacylglycerol_kinase_sf"/>
</dbReference>
<evidence type="ECO:0000259" key="8">
    <source>
        <dbReference type="PROSITE" id="PS50146"/>
    </source>
</evidence>
<organism evidence="9 11">
    <name type="scientific">Mumia zhuanghuii</name>
    <dbReference type="NCBI Taxonomy" id="2585211"/>
    <lineage>
        <taxon>Bacteria</taxon>
        <taxon>Bacillati</taxon>
        <taxon>Actinomycetota</taxon>
        <taxon>Actinomycetes</taxon>
        <taxon>Propionibacteriales</taxon>
        <taxon>Nocardioidaceae</taxon>
        <taxon>Mumia</taxon>
    </lineage>
</organism>
<keyword evidence="5 7" id="KW-1133">Transmembrane helix</keyword>
<keyword evidence="2" id="KW-1003">Cell membrane</keyword>
<reference evidence="9 11" key="1">
    <citation type="submission" date="2019-05" db="EMBL/GenBank/DDBJ databases">
        <title>Mumia sp. nov., isolated from the intestinal contents of plateau pika (Ochotona curzoniae) in the Qinghai-Tibet plateau of China.</title>
        <authorList>
            <person name="Tian Z."/>
        </authorList>
    </citation>
    <scope>NUCLEOTIDE SEQUENCE [LARGE SCALE GENOMIC DNA]</scope>
    <source>
        <strain evidence="11">527</strain>
        <strain evidence="9">Z527</strain>
    </source>
</reference>
<dbReference type="PANTHER" id="PTHR14969:SF62">
    <property type="entry name" value="DECAPRENYLPHOSPHORYL-5-PHOSPHORIBOSE PHOSPHATASE RV3807C-RELATED"/>
    <property type="match status" value="1"/>
</dbReference>
<dbReference type="OrthoDB" id="3171056at2"/>
<comment type="caution">
    <text evidence="9">The sequence shown here is derived from an EMBL/GenBank/DDBJ whole genome shotgun (WGS) entry which is preliminary data.</text>
</comment>
<dbReference type="Pfam" id="PF19279">
    <property type="entry name" value="YegS_C"/>
    <property type="match status" value="1"/>
</dbReference>
<dbReference type="GO" id="GO:0016787">
    <property type="term" value="F:hydrolase activity"/>
    <property type="evidence" value="ECO:0007669"/>
    <property type="project" value="UniProtKB-KW"/>
</dbReference>
<gene>
    <name evidence="10" type="ORF">FHE65_18970</name>
    <name evidence="9" type="ORF">FHE65_21840</name>
</gene>
<feature type="transmembrane region" description="Helical" evidence="7">
    <location>
        <begin position="98"/>
        <end position="119"/>
    </location>
</feature>
<proteinExistence type="predicted"/>
<dbReference type="PANTHER" id="PTHR14969">
    <property type="entry name" value="SPHINGOSINE-1-PHOSPHATE PHOSPHOHYDROLASE"/>
    <property type="match status" value="1"/>
</dbReference>
<evidence type="ECO:0000256" key="2">
    <source>
        <dbReference type="ARBA" id="ARBA00022475"/>
    </source>
</evidence>
<dbReference type="GO" id="GO:0005886">
    <property type="term" value="C:plasma membrane"/>
    <property type="evidence" value="ECO:0007669"/>
    <property type="project" value="UniProtKB-SubCell"/>
</dbReference>
<dbReference type="SUPFAM" id="SSF48317">
    <property type="entry name" value="Acid phosphatase/Vanadium-dependent haloperoxidase"/>
    <property type="match status" value="1"/>
</dbReference>
<evidence type="ECO:0000256" key="4">
    <source>
        <dbReference type="ARBA" id="ARBA00022801"/>
    </source>
</evidence>
<dbReference type="Pfam" id="PF01569">
    <property type="entry name" value="PAP2"/>
    <property type="match status" value="1"/>
</dbReference>
<evidence type="ECO:0000313" key="9">
    <source>
        <dbReference type="EMBL" id="TNC41807.1"/>
    </source>
</evidence>
<dbReference type="Gene3D" id="1.20.144.10">
    <property type="entry name" value="Phosphatidic acid phosphatase type 2/haloperoxidase"/>
    <property type="match status" value="2"/>
</dbReference>
<keyword evidence="4" id="KW-0378">Hydrolase</keyword>
<feature type="domain" description="DAGKc" evidence="8">
    <location>
        <begin position="232"/>
        <end position="362"/>
    </location>
</feature>
<feature type="transmembrane region" description="Helical" evidence="7">
    <location>
        <begin position="14"/>
        <end position="36"/>
    </location>
</feature>
<accession>A0A5C4MKM4</accession>
<name>A0A5C4MKM4_9ACTN</name>
<evidence type="ECO:0000256" key="7">
    <source>
        <dbReference type="SAM" id="Phobius"/>
    </source>
</evidence>
<dbReference type="SMART" id="SM00014">
    <property type="entry name" value="acidPPc"/>
    <property type="match status" value="1"/>
</dbReference>
<evidence type="ECO:0000256" key="5">
    <source>
        <dbReference type="ARBA" id="ARBA00022989"/>
    </source>
</evidence>
<feature type="transmembrane region" description="Helical" evidence="7">
    <location>
        <begin position="139"/>
        <end position="161"/>
    </location>
</feature>
<dbReference type="Gene3D" id="2.60.200.40">
    <property type="match status" value="1"/>
</dbReference>
<dbReference type="CDD" id="cd03392">
    <property type="entry name" value="PAP2_like_2"/>
    <property type="match status" value="1"/>
</dbReference>